<dbReference type="PANTHER" id="PTHR35788">
    <property type="entry name" value="EXPORTED PROTEIN-RELATED"/>
    <property type="match status" value="1"/>
</dbReference>
<keyword evidence="4" id="KW-1185">Reference proteome</keyword>
<evidence type="ECO:0000313" key="4">
    <source>
        <dbReference type="Proteomes" id="UP000545493"/>
    </source>
</evidence>
<dbReference type="AlphaFoldDB" id="A0A7X5ZQG8"/>
<feature type="compositionally biased region" description="Basic and acidic residues" evidence="1">
    <location>
        <begin position="16"/>
        <end position="32"/>
    </location>
</feature>
<gene>
    <name evidence="3" type="ORF">FHU38_002158</name>
</gene>
<sequence length="698" mass="73913">MLDDTLDDNDSTEPPRAARTEDPARSGEHDAGSGDELAPDTAADAAAADAAAAAAREAGTGKVFAAIARLRSVFDRRNPLRAPAIVAAAVFAGSFLLYAGDVLVSQGDVARGTVVAGVDVGGLDRAEAELRLREALEPRMRRPVLLRAAGVRHTIDPEAARLTLDWDATLDRATEQPLNPFARLTSLFTRREIGVVSHADQGRLDSELRRLAAVVDLRAREGDVRFDGTRPVAIDPVPGRRLDHAKTRALILRHWVSPWPLRPPVTTVPVRSTPESVRTALRRIAEPAVSGPVTVHADGKDVSLSPRHIAHALRFGVDRAGSLVAEVDTEALTESLGPRLADTEKPGRDAGFGFEGDQVRVRPSQPGRTVDWQALANDLLPVLRGSEQRQVGVRYAEHRAELTTSDAHALGIVEVIGEFTTSGFAYDSGINIRRVAQEVNGAVVKPGQTFSLNGHTGPRGLEQGYVQAGIISGGKPGRAVGGGISQFATTLYNAAYFAGMRDTEHTEHSYYISRYPQGREATVFQNPDGSSVIDLKFTNDAPTGVVIQTRWTSSDITVRLWGTKRYEVESVTGGRFDYTAPPTTVLPEEECSPSSGTSGFTTTDTRIIRDAGTGAEIRREKRTVVYRGQPRVVCEKPEPDPEPSPGSQGNGGDPAGQPGQPGQHAAGTGDPGSGDSAGAADGASGGAEAAATVGVPGT</sequence>
<accession>A0A7X5ZQG8</accession>
<dbReference type="EMBL" id="JAAOYM010000001">
    <property type="protein sequence ID" value="NIJ11814.1"/>
    <property type="molecule type" value="Genomic_DNA"/>
</dbReference>
<dbReference type="Proteomes" id="UP000545493">
    <property type="component" value="Unassembled WGS sequence"/>
</dbReference>
<evidence type="ECO:0000313" key="3">
    <source>
        <dbReference type="EMBL" id="NIJ11814.1"/>
    </source>
</evidence>
<dbReference type="RefSeq" id="WP_167169641.1">
    <property type="nucleotide sequence ID" value="NZ_JAAOYM010000001.1"/>
</dbReference>
<dbReference type="InterPro" id="IPR022029">
    <property type="entry name" value="YoaR-like_PG-bd"/>
</dbReference>
<dbReference type="InterPro" id="IPR007391">
    <property type="entry name" value="Vancomycin_resist_VanW"/>
</dbReference>
<reference evidence="3 4" key="1">
    <citation type="submission" date="2020-03" db="EMBL/GenBank/DDBJ databases">
        <title>Sequencing the genomes of 1000 actinobacteria strains.</title>
        <authorList>
            <person name="Klenk H.-P."/>
        </authorList>
    </citation>
    <scope>NUCLEOTIDE SEQUENCE [LARGE SCALE GENOMIC DNA]</scope>
    <source>
        <strain evidence="3 4">DSM 45685</strain>
    </source>
</reference>
<name>A0A7X5ZQG8_9PSEU</name>
<feature type="region of interest" description="Disordered" evidence="1">
    <location>
        <begin position="1"/>
        <end position="42"/>
    </location>
</feature>
<protein>
    <submittedName>
        <fullName evidence="3">Vancomycin resistance protein YoaR</fullName>
    </submittedName>
</protein>
<evidence type="ECO:0000259" key="2">
    <source>
        <dbReference type="Pfam" id="PF12229"/>
    </source>
</evidence>
<feature type="region of interest" description="Disordered" evidence="1">
    <location>
        <begin position="579"/>
        <end position="698"/>
    </location>
</feature>
<dbReference type="Pfam" id="PF04294">
    <property type="entry name" value="VanW"/>
    <property type="match status" value="1"/>
</dbReference>
<evidence type="ECO:0000256" key="1">
    <source>
        <dbReference type="SAM" id="MobiDB-lite"/>
    </source>
</evidence>
<dbReference type="Pfam" id="PF12229">
    <property type="entry name" value="PG_binding_4"/>
    <property type="match status" value="1"/>
</dbReference>
<feature type="compositionally biased region" description="Low complexity" evidence="1">
    <location>
        <begin position="655"/>
        <end position="698"/>
    </location>
</feature>
<dbReference type="InterPro" id="IPR052913">
    <property type="entry name" value="Glycopeptide_resist_protein"/>
</dbReference>
<organism evidence="3 4">
    <name type="scientific">Saccharomonospora amisosensis</name>
    <dbReference type="NCBI Taxonomy" id="1128677"/>
    <lineage>
        <taxon>Bacteria</taxon>
        <taxon>Bacillati</taxon>
        <taxon>Actinomycetota</taxon>
        <taxon>Actinomycetes</taxon>
        <taxon>Pseudonocardiales</taxon>
        <taxon>Pseudonocardiaceae</taxon>
        <taxon>Saccharomonospora</taxon>
    </lineage>
</organism>
<comment type="caution">
    <text evidence="3">The sequence shown here is derived from an EMBL/GenBank/DDBJ whole genome shotgun (WGS) entry which is preliminary data.</text>
</comment>
<feature type="compositionally biased region" description="Low complexity" evidence="1">
    <location>
        <begin position="592"/>
        <end position="605"/>
    </location>
</feature>
<dbReference type="PANTHER" id="PTHR35788:SF1">
    <property type="entry name" value="EXPORTED PROTEIN"/>
    <property type="match status" value="1"/>
</dbReference>
<feature type="compositionally biased region" description="Acidic residues" evidence="1">
    <location>
        <begin position="1"/>
        <end position="11"/>
    </location>
</feature>
<feature type="domain" description="YoaR-like putative peptidoglycan binding" evidence="2">
    <location>
        <begin position="318"/>
        <end position="389"/>
    </location>
</feature>
<proteinExistence type="predicted"/>